<dbReference type="Pfam" id="PF09079">
    <property type="entry name" value="WHD_Cdc6"/>
    <property type="match status" value="1"/>
</dbReference>
<dbReference type="Gene3D" id="1.10.8.60">
    <property type="match status" value="1"/>
</dbReference>
<keyword evidence="3 5" id="KW-0547">Nucleotide-binding</keyword>
<feature type="binding site" evidence="5">
    <location>
        <begin position="70"/>
        <end position="74"/>
    </location>
    <ligand>
        <name>ATP</name>
        <dbReference type="ChEBI" id="CHEBI:30616"/>
    </ligand>
</feature>
<dbReference type="PANTHER" id="PTHR10763">
    <property type="entry name" value="CELL DIVISION CONTROL PROTEIN 6-RELATED"/>
    <property type="match status" value="1"/>
</dbReference>
<dbReference type="HAMAP" id="MF_01407">
    <property type="entry name" value="ORC1_type_DNA_replic_protein"/>
    <property type="match status" value="1"/>
</dbReference>
<organism evidence="8 9">
    <name type="scientific">Halarchaeum acidiphilum MH1-52-1</name>
    <dbReference type="NCBI Taxonomy" id="1261545"/>
    <lineage>
        <taxon>Archaea</taxon>
        <taxon>Methanobacteriati</taxon>
        <taxon>Methanobacteriota</taxon>
        <taxon>Stenosarchaea group</taxon>
        <taxon>Halobacteria</taxon>
        <taxon>Halobacteriales</taxon>
        <taxon>Halobacteriaceae</taxon>
    </lineage>
</organism>
<comment type="function">
    <text evidence="5">Involved in regulation of DNA replication.</text>
</comment>
<dbReference type="GO" id="GO:0016887">
    <property type="term" value="F:ATP hydrolysis activity"/>
    <property type="evidence" value="ECO:0007669"/>
    <property type="project" value="InterPro"/>
</dbReference>
<dbReference type="GO" id="GO:0051301">
    <property type="term" value="P:cell division"/>
    <property type="evidence" value="ECO:0007669"/>
    <property type="project" value="UniProtKB-KW"/>
</dbReference>
<feature type="binding site" evidence="5">
    <location>
        <position position="231"/>
    </location>
    <ligand>
        <name>ATP</name>
        <dbReference type="ChEBI" id="CHEBI:30616"/>
    </ligand>
</feature>
<keyword evidence="8" id="KW-0132">Cell division</keyword>
<evidence type="ECO:0000256" key="3">
    <source>
        <dbReference type="ARBA" id="ARBA00022741"/>
    </source>
</evidence>
<dbReference type="InterPro" id="IPR036390">
    <property type="entry name" value="WH_DNA-bd_sf"/>
</dbReference>
<evidence type="ECO:0000313" key="8">
    <source>
        <dbReference type="EMBL" id="GAD52490.1"/>
    </source>
</evidence>
<evidence type="ECO:0000256" key="4">
    <source>
        <dbReference type="ARBA" id="ARBA00022840"/>
    </source>
</evidence>
<feature type="domain" description="AAA+ ATPase" evidence="6">
    <location>
        <begin position="58"/>
        <end position="220"/>
    </location>
</feature>
<reference evidence="8 9" key="1">
    <citation type="submission" date="2013-09" db="EMBL/GenBank/DDBJ databases">
        <title>Whole genome sequencing of Halarchaeum acidiphilum strain MH1-52-1.</title>
        <authorList>
            <person name="Shimane Y."/>
            <person name="Minegishi H."/>
            <person name="Nishi S."/>
            <person name="Echigo A."/>
            <person name="Shuto A."/>
            <person name="Konishi M."/>
            <person name="Ito T."/>
            <person name="Ohkuma M."/>
            <person name="Ohta Y."/>
            <person name="Nagano Y."/>
            <person name="Tsubouchi T."/>
            <person name="Mori K."/>
            <person name="Usui K."/>
            <person name="Kamekura M."/>
            <person name="Usami R."/>
            <person name="Takaki Y."/>
            <person name="Hatada Y."/>
        </authorList>
    </citation>
    <scope>NUCLEOTIDE SEQUENCE [LARGE SCALE GENOMIC DNA]</scope>
    <source>
        <strain evidence="8 9">JCM 16109</strain>
    </source>
</reference>
<dbReference type="EMBL" id="BATA01000024">
    <property type="protein sequence ID" value="GAD52490.1"/>
    <property type="molecule type" value="Genomic_DNA"/>
</dbReference>
<dbReference type="SMART" id="SM01074">
    <property type="entry name" value="Cdc6_C"/>
    <property type="match status" value="1"/>
</dbReference>
<dbReference type="InterPro" id="IPR036388">
    <property type="entry name" value="WH-like_DNA-bd_sf"/>
</dbReference>
<evidence type="ECO:0000256" key="5">
    <source>
        <dbReference type="HAMAP-Rule" id="MF_01407"/>
    </source>
</evidence>
<comment type="caution">
    <text evidence="8">The sequence shown here is derived from an EMBL/GenBank/DDBJ whole genome shotgun (WGS) entry which is preliminary data.</text>
</comment>
<dbReference type="PANTHER" id="PTHR10763:SF22">
    <property type="entry name" value="ORC1-TYPE DNA REPLICATION PROTEIN"/>
    <property type="match status" value="1"/>
</dbReference>
<feature type="domain" description="Cdc6 C-terminal" evidence="7">
    <location>
        <begin position="313"/>
        <end position="399"/>
    </location>
</feature>
<name>U2YU06_9EURY</name>
<accession>U2YU06</accession>
<sequence>MERPMSDTESFFGDPDPIFADKELLRVSHLPEGDRIIGREEELRNLANAIKDAQRGGTPNNVLIYGKTGTGKSLCSKYITQDLTEAATENDVNVDVAYVDCFQDSTETQTVRTIAELFNDPDETNVTVPASGVSTSDYYRRLWKILDACLDVGIIILDEIDKLEDDNVLMQLSRAAEAGKVDDSTLGIIGISNKIRYKESLNERVKSSLSERDFVFPPYDANQLREILSSRADAFREGVLDDEVIPKVAALAAKEHGDARKAIDILRYTGEIADEHGDDHVRSEYVDEAHEREEEARLAELIGKQPEHSKYLLQGLALQMQQSSEPDAMIPSKQVYSAYEVVCEREGTDPLKIRRVRDLLSELAFLSLIEQDRKGRGKGKGAHTVNQLVDAPELVVEACKSA</sequence>
<dbReference type="SUPFAM" id="SSF46785">
    <property type="entry name" value="Winged helix' DNA-binding domain"/>
    <property type="match status" value="1"/>
</dbReference>
<dbReference type="InterPro" id="IPR050311">
    <property type="entry name" value="ORC1/CDC6"/>
</dbReference>
<dbReference type="Pfam" id="PF22703">
    <property type="entry name" value="Cdc6_lid"/>
    <property type="match status" value="1"/>
</dbReference>
<dbReference type="Gene3D" id="3.40.50.300">
    <property type="entry name" value="P-loop containing nucleotide triphosphate hydrolases"/>
    <property type="match status" value="1"/>
</dbReference>
<gene>
    <name evidence="8" type="ORF">MBEHAL_1250</name>
</gene>
<keyword evidence="4 5" id="KW-0067">ATP-binding</keyword>
<dbReference type="Pfam" id="PF13401">
    <property type="entry name" value="AAA_22"/>
    <property type="match status" value="1"/>
</dbReference>
<dbReference type="GO" id="GO:0005524">
    <property type="term" value="F:ATP binding"/>
    <property type="evidence" value="ECO:0007669"/>
    <property type="project" value="UniProtKB-UniRule"/>
</dbReference>
<evidence type="ECO:0000313" key="9">
    <source>
        <dbReference type="Proteomes" id="UP000016986"/>
    </source>
</evidence>
<dbReference type="InterPro" id="IPR055237">
    <property type="entry name" value="Cdc6_lid"/>
</dbReference>
<evidence type="ECO:0000256" key="1">
    <source>
        <dbReference type="ARBA" id="ARBA00006184"/>
    </source>
</evidence>
<evidence type="ECO:0000256" key="2">
    <source>
        <dbReference type="ARBA" id="ARBA00022705"/>
    </source>
</evidence>
<keyword evidence="2 5" id="KW-0235">DNA replication</keyword>
<comment type="similarity">
    <text evidence="1 5">Belongs to the CDC6/cdc18 family.</text>
</comment>
<dbReference type="CDD" id="cd08768">
    <property type="entry name" value="Cdc6_C"/>
    <property type="match status" value="1"/>
</dbReference>
<dbReference type="AlphaFoldDB" id="U2YU06"/>
<dbReference type="eggNOG" id="arCOG00467">
    <property type="taxonomic scope" value="Archaea"/>
</dbReference>
<keyword evidence="9" id="KW-1185">Reference proteome</keyword>
<dbReference type="Gene3D" id="1.10.10.10">
    <property type="entry name" value="Winged helix-like DNA-binding domain superfamily/Winged helix DNA-binding domain"/>
    <property type="match status" value="1"/>
</dbReference>
<feature type="binding site" evidence="5">
    <location>
        <position position="219"/>
    </location>
    <ligand>
        <name>ATP</name>
        <dbReference type="ChEBI" id="CHEBI:30616"/>
    </ligand>
</feature>
<dbReference type="SUPFAM" id="SSF52540">
    <property type="entry name" value="P-loop containing nucleoside triphosphate hydrolases"/>
    <property type="match status" value="1"/>
</dbReference>
<dbReference type="SMART" id="SM00382">
    <property type="entry name" value="AAA"/>
    <property type="match status" value="1"/>
</dbReference>
<dbReference type="GO" id="GO:0006260">
    <property type="term" value="P:DNA replication"/>
    <property type="evidence" value="ECO:0007669"/>
    <property type="project" value="UniProtKB-UniRule"/>
</dbReference>
<evidence type="ECO:0000259" key="7">
    <source>
        <dbReference type="SMART" id="SM01074"/>
    </source>
</evidence>
<dbReference type="InterPro" id="IPR014277">
    <property type="entry name" value="Orc1/Cdc6_arc"/>
</dbReference>
<dbReference type="NCBIfam" id="TIGR02928">
    <property type="entry name" value="orc1/cdc6 family replication initiation protein"/>
    <property type="match status" value="1"/>
</dbReference>
<dbReference type="InterPro" id="IPR003593">
    <property type="entry name" value="AAA+_ATPase"/>
</dbReference>
<dbReference type="CDD" id="cd00009">
    <property type="entry name" value="AAA"/>
    <property type="match status" value="1"/>
</dbReference>
<dbReference type="InterPro" id="IPR027417">
    <property type="entry name" value="P-loop_NTPase"/>
</dbReference>
<keyword evidence="8" id="KW-0131">Cell cycle</keyword>
<protein>
    <recommendedName>
        <fullName evidence="5">ORC1-type DNA replication protein</fullName>
    </recommendedName>
</protein>
<dbReference type="InterPro" id="IPR049945">
    <property type="entry name" value="AAA_22"/>
</dbReference>
<dbReference type="InterPro" id="IPR015163">
    <property type="entry name" value="Cdc6_C"/>
</dbReference>
<dbReference type="FunFam" id="1.10.8.60:FF:000073">
    <property type="entry name" value="ORC1-type DNA replication protein"/>
    <property type="match status" value="1"/>
</dbReference>
<dbReference type="Proteomes" id="UP000016986">
    <property type="component" value="Unassembled WGS sequence"/>
</dbReference>
<proteinExistence type="inferred from homology"/>
<evidence type="ECO:0000259" key="6">
    <source>
        <dbReference type="SMART" id="SM00382"/>
    </source>
</evidence>